<keyword evidence="3" id="KW-1185">Reference proteome</keyword>
<reference evidence="2" key="1">
    <citation type="submission" date="2023-06" db="EMBL/GenBank/DDBJ databases">
        <title>MT1 and MT2 Draft Genomes of Novel Species.</title>
        <authorList>
            <person name="Venkateswaran K."/>
        </authorList>
    </citation>
    <scope>NUCLEOTIDE SEQUENCE</scope>
    <source>
        <strain evidence="2">F6_8S_P_1B</strain>
    </source>
</reference>
<feature type="compositionally biased region" description="Low complexity" evidence="1">
    <location>
        <begin position="100"/>
        <end position="111"/>
    </location>
</feature>
<name>A0ABT8KAX3_9MICO</name>
<protein>
    <recommendedName>
        <fullName evidence="4">YtxH domain-containing protein</fullName>
    </recommendedName>
</protein>
<evidence type="ECO:0000313" key="2">
    <source>
        <dbReference type="EMBL" id="MDN4613637.1"/>
    </source>
</evidence>
<proteinExistence type="predicted"/>
<dbReference type="EMBL" id="JAROCF010000001">
    <property type="protein sequence ID" value="MDN4613637.1"/>
    <property type="molecule type" value="Genomic_DNA"/>
</dbReference>
<accession>A0ABT8KAX3</accession>
<evidence type="ECO:0000256" key="1">
    <source>
        <dbReference type="SAM" id="MobiDB-lite"/>
    </source>
</evidence>
<comment type="caution">
    <text evidence="2">The sequence shown here is derived from an EMBL/GenBank/DDBJ whole genome shotgun (WGS) entry which is preliminary data.</text>
</comment>
<organism evidence="2 3">
    <name type="scientific">Leifsonia williamsii</name>
    <dbReference type="NCBI Taxonomy" id="3035919"/>
    <lineage>
        <taxon>Bacteria</taxon>
        <taxon>Bacillati</taxon>
        <taxon>Actinomycetota</taxon>
        <taxon>Actinomycetes</taxon>
        <taxon>Micrococcales</taxon>
        <taxon>Microbacteriaceae</taxon>
        <taxon>Leifsonia</taxon>
    </lineage>
</organism>
<dbReference type="Proteomes" id="UP001174208">
    <property type="component" value="Unassembled WGS sequence"/>
</dbReference>
<gene>
    <name evidence="2" type="ORF">P5G50_04140</name>
</gene>
<evidence type="ECO:0000313" key="3">
    <source>
        <dbReference type="Proteomes" id="UP001174208"/>
    </source>
</evidence>
<feature type="region of interest" description="Disordered" evidence="1">
    <location>
        <begin position="74"/>
        <end position="111"/>
    </location>
</feature>
<dbReference type="RefSeq" id="WP_301211874.1">
    <property type="nucleotide sequence ID" value="NZ_JAROCF010000001.1"/>
</dbReference>
<evidence type="ECO:0008006" key="4">
    <source>
        <dbReference type="Google" id="ProtNLM"/>
    </source>
</evidence>
<sequence>MRGKLLFLAGAAAGYVLGARAGRRRYEQIKETATKLWESPGVQKQVTAVEDFVAAKVGELPEAAFGTAKKLVGRANQRRREARDPYSSGSAPRAARDSHAAAGAAAAGSGS</sequence>